<evidence type="ECO:0000313" key="3">
    <source>
        <dbReference type="EMBL" id="CAF5184637.1"/>
    </source>
</evidence>
<reference evidence="3" key="1">
    <citation type="submission" date="2021-02" db="EMBL/GenBank/DDBJ databases">
        <authorList>
            <person name="Nowell W R."/>
        </authorList>
    </citation>
    <scope>NUCLEOTIDE SEQUENCE</scope>
</reference>
<feature type="region of interest" description="Disordered" evidence="1">
    <location>
        <begin position="66"/>
        <end position="90"/>
    </location>
</feature>
<proteinExistence type="predicted"/>
<dbReference type="Gene3D" id="1.10.287.40">
    <property type="entry name" value="Serine-tRNA synthetase, tRNA binding domain"/>
    <property type="match status" value="1"/>
</dbReference>
<dbReference type="InterPro" id="IPR010978">
    <property type="entry name" value="tRNA-bd_arm"/>
</dbReference>
<evidence type="ECO:0000256" key="1">
    <source>
        <dbReference type="SAM" id="MobiDB-lite"/>
    </source>
</evidence>
<dbReference type="InterPro" id="IPR042103">
    <property type="entry name" value="SerRS_1_N_sf"/>
</dbReference>
<dbReference type="Pfam" id="PF02403">
    <property type="entry name" value="Seryl_tRNA_N"/>
    <property type="match status" value="1"/>
</dbReference>
<dbReference type="SUPFAM" id="SSF46589">
    <property type="entry name" value="tRNA-binding arm"/>
    <property type="match status" value="1"/>
</dbReference>
<dbReference type="InterPro" id="IPR002317">
    <property type="entry name" value="Ser-tRNA-ligase_type_1"/>
</dbReference>
<dbReference type="GO" id="GO:0006434">
    <property type="term" value="P:seryl-tRNA aminoacylation"/>
    <property type="evidence" value="ECO:0007669"/>
    <property type="project" value="InterPro"/>
</dbReference>
<feature type="domain" description="Serine-tRNA synthetase type1 N-terminal" evidence="2">
    <location>
        <begin position="2"/>
        <end position="76"/>
    </location>
</feature>
<accession>A0A8S3HQQ7</accession>
<protein>
    <recommendedName>
        <fullName evidence="2">Serine-tRNA synthetase type1 N-terminal domain-containing protein</fullName>
    </recommendedName>
</protein>
<evidence type="ECO:0000259" key="2">
    <source>
        <dbReference type="Pfam" id="PF02403"/>
    </source>
</evidence>
<feature type="non-terminal residue" evidence="3">
    <location>
        <position position="90"/>
    </location>
</feature>
<dbReference type="AlphaFoldDB" id="A0A8S3HQQ7"/>
<sequence length="90" mass="10678">MVLDIDLFRSEKGHDPQVIRDSQKKRYKRVELVDDVIQFDTQWRTVRFQADQWNKIKNLCGRTVGAKKQAKENEGDTDQLPEKFQINLET</sequence>
<evidence type="ECO:0000313" key="4">
    <source>
        <dbReference type="Proteomes" id="UP000676336"/>
    </source>
</evidence>
<name>A0A8S3HQQ7_9BILA</name>
<comment type="caution">
    <text evidence="3">The sequence shown here is derived from an EMBL/GenBank/DDBJ whole genome shotgun (WGS) entry which is preliminary data.</text>
</comment>
<dbReference type="GO" id="GO:0005524">
    <property type="term" value="F:ATP binding"/>
    <property type="evidence" value="ECO:0007669"/>
    <property type="project" value="InterPro"/>
</dbReference>
<gene>
    <name evidence="3" type="ORF">SMN809_LOCUS70077</name>
</gene>
<dbReference type="FunFam" id="1.10.287.40:FF:000002">
    <property type="entry name" value="Serine--tRNA ligase, cytoplasmic"/>
    <property type="match status" value="1"/>
</dbReference>
<organism evidence="3 4">
    <name type="scientific">Rotaria magnacalcarata</name>
    <dbReference type="NCBI Taxonomy" id="392030"/>
    <lineage>
        <taxon>Eukaryota</taxon>
        <taxon>Metazoa</taxon>
        <taxon>Spiralia</taxon>
        <taxon>Gnathifera</taxon>
        <taxon>Rotifera</taxon>
        <taxon>Eurotatoria</taxon>
        <taxon>Bdelloidea</taxon>
        <taxon>Philodinida</taxon>
        <taxon>Philodinidae</taxon>
        <taxon>Rotaria</taxon>
    </lineage>
</organism>
<dbReference type="GO" id="GO:0004828">
    <property type="term" value="F:serine-tRNA ligase activity"/>
    <property type="evidence" value="ECO:0007669"/>
    <property type="project" value="InterPro"/>
</dbReference>
<dbReference type="EMBL" id="CAJOBI010320748">
    <property type="protein sequence ID" value="CAF5184637.1"/>
    <property type="molecule type" value="Genomic_DNA"/>
</dbReference>
<dbReference type="Proteomes" id="UP000676336">
    <property type="component" value="Unassembled WGS sequence"/>
</dbReference>
<dbReference type="PANTHER" id="PTHR11778">
    <property type="entry name" value="SERYL-TRNA SYNTHETASE"/>
    <property type="match status" value="1"/>
</dbReference>
<dbReference type="InterPro" id="IPR015866">
    <property type="entry name" value="Ser-tRNA-synth_1_N"/>
</dbReference>